<name>A0A0F8V167_9EURO</name>
<feature type="region of interest" description="Disordered" evidence="1">
    <location>
        <begin position="1"/>
        <end position="46"/>
    </location>
</feature>
<sequence>MAKVDPVDGDSAAFPASPNQGPVEARSLSSITTIASNPPAYPRNPAQKKLDPLVLYIVRVPGSKDVFLSPLKPPTKSSVSAEAINASLYYLHVATPDDDILLQECEQEREEQARLRREGLLPDPDMPLPSSEFARLNNVRRKPVPGLPTKANADVPPPPPPPPLPTRPPTRSQEQQEEQQLESSNRSFQIPDSKVPPVLPARPTSSGTFSPARATAHFTGGDRELFLDPIPTPGHPLPSVPQDENVFDKHAASKKPNRWSASGYISDRTPLSGREKFDGVSTGRHSLDTSRPQVWPRSMHEISSYARTRSPARSPGQSPSRRPHDSARLRQPKFHITVIRRDPAHGSQWNVATLSTHADGTGIDIEVSTPGYSRFAAMSEPLNLESLGLDLPFEARSLLSRPGLHLSQSNPSASADSSSPPKPSPPKRFRRTLVVSRPYTADDSRSSLDLSGNRASMDSSMSGSPVKAYGPGFSKLKSGYYAFTSPWNGICTFSTSVNGRSLKCKHLIPTPGLPHSSTSVSNHNHNHNHNHDNPPITVAEIRFNTPFQANYVHHQGSSHMSPFALSQTPTLKDSSSDPSSFSFPTSSNSSHNPLFAPSTPPSASSSSKRAALAHFLHQTTRHARRLSNSSTSSGGGGGGGGGSDPPPPRPPPPGDPKSYGSPERHAAPLRRPQSDDRLDLSLAREPAGGGMRGKSAKLGKLIIEDEGIKMLDLVVAACMGVWWRGYYC</sequence>
<feature type="compositionally biased region" description="Polar residues" evidence="1">
    <location>
        <begin position="447"/>
        <end position="463"/>
    </location>
</feature>
<feature type="region of interest" description="Disordered" evidence="1">
    <location>
        <begin position="404"/>
        <end position="464"/>
    </location>
</feature>
<gene>
    <name evidence="2" type="ORF">ARAM_004149</name>
</gene>
<dbReference type="AlphaFoldDB" id="A0A0F8V167"/>
<feature type="compositionally biased region" description="Pro residues" evidence="1">
    <location>
        <begin position="644"/>
        <end position="655"/>
    </location>
</feature>
<keyword evidence="3" id="KW-1185">Reference proteome</keyword>
<feature type="compositionally biased region" description="Pro residues" evidence="1">
    <location>
        <begin position="155"/>
        <end position="168"/>
    </location>
</feature>
<dbReference type="EMBL" id="JZBS01000732">
    <property type="protein sequence ID" value="KKK25509.1"/>
    <property type="molecule type" value="Genomic_DNA"/>
</dbReference>
<accession>A0A0F8V167</accession>
<dbReference type="OrthoDB" id="10003116at2759"/>
<comment type="caution">
    <text evidence="2">The sequence shown here is derived from an EMBL/GenBank/DDBJ whole genome shotgun (WGS) entry which is preliminary data.</text>
</comment>
<evidence type="ECO:0000313" key="3">
    <source>
        <dbReference type="Proteomes" id="UP000034291"/>
    </source>
</evidence>
<evidence type="ECO:0000313" key="2">
    <source>
        <dbReference type="EMBL" id="KKK25509.1"/>
    </source>
</evidence>
<feature type="compositionally biased region" description="Low complexity" evidence="1">
    <location>
        <begin position="576"/>
        <end position="590"/>
    </location>
</feature>
<feature type="compositionally biased region" description="Polar residues" evidence="1">
    <location>
        <begin position="558"/>
        <end position="572"/>
    </location>
</feature>
<feature type="region of interest" description="Disordered" evidence="1">
    <location>
        <begin position="117"/>
        <end position="331"/>
    </location>
</feature>
<feature type="region of interest" description="Disordered" evidence="1">
    <location>
        <begin position="515"/>
        <end position="536"/>
    </location>
</feature>
<feature type="compositionally biased region" description="Low complexity" evidence="1">
    <location>
        <begin position="601"/>
        <end position="613"/>
    </location>
</feature>
<evidence type="ECO:0000256" key="1">
    <source>
        <dbReference type="SAM" id="MobiDB-lite"/>
    </source>
</evidence>
<proteinExistence type="predicted"/>
<dbReference type="STRING" id="308745.A0A0F8V167"/>
<feature type="region of interest" description="Disordered" evidence="1">
    <location>
        <begin position="558"/>
        <end position="694"/>
    </location>
</feature>
<reference evidence="2 3" key="1">
    <citation type="submission" date="2015-02" db="EMBL/GenBank/DDBJ databases">
        <title>Draft Genome Sequences of Two Closely-Related Aflatoxigenic Aspergillus Species Obtained from the Cote d'Ivoire.</title>
        <authorList>
            <person name="Moore G.G."/>
            <person name="Beltz S.B."/>
            <person name="Mack B.M."/>
        </authorList>
    </citation>
    <scope>NUCLEOTIDE SEQUENCE [LARGE SCALE GENOMIC DNA]</scope>
    <source>
        <strain evidence="2 3">SRRC1468</strain>
    </source>
</reference>
<protein>
    <submittedName>
        <fullName evidence="2">Uncharacterized protein</fullName>
    </submittedName>
</protein>
<feature type="compositionally biased region" description="Pro residues" evidence="1">
    <location>
        <begin position="230"/>
        <end position="239"/>
    </location>
</feature>
<organism evidence="2 3">
    <name type="scientific">Aspergillus rambellii</name>
    <dbReference type="NCBI Taxonomy" id="308745"/>
    <lineage>
        <taxon>Eukaryota</taxon>
        <taxon>Fungi</taxon>
        <taxon>Dikarya</taxon>
        <taxon>Ascomycota</taxon>
        <taxon>Pezizomycotina</taxon>
        <taxon>Eurotiomycetes</taxon>
        <taxon>Eurotiomycetidae</taxon>
        <taxon>Eurotiales</taxon>
        <taxon>Aspergillaceae</taxon>
        <taxon>Aspergillus</taxon>
        <taxon>Aspergillus subgen. Nidulantes</taxon>
    </lineage>
</organism>
<feature type="compositionally biased region" description="Polar residues" evidence="1">
    <location>
        <begin position="27"/>
        <end position="36"/>
    </location>
</feature>
<dbReference type="Proteomes" id="UP000034291">
    <property type="component" value="Unassembled WGS sequence"/>
</dbReference>
<feature type="compositionally biased region" description="Basic and acidic residues" evidence="1">
    <location>
        <begin position="662"/>
        <end position="679"/>
    </location>
</feature>
<feature type="compositionally biased region" description="Gly residues" evidence="1">
    <location>
        <begin position="633"/>
        <end position="643"/>
    </location>
</feature>